<comment type="caution">
    <text evidence="1">The sequence shown here is derived from an EMBL/GenBank/DDBJ whole genome shotgun (WGS) entry which is preliminary data.</text>
</comment>
<organism evidence="1 2">
    <name type="scientific">Dactylosporangium darangshiense</name>
    <dbReference type="NCBI Taxonomy" id="579108"/>
    <lineage>
        <taxon>Bacteria</taxon>
        <taxon>Bacillati</taxon>
        <taxon>Actinomycetota</taxon>
        <taxon>Actinomycetes</taxon>
        <taxon>Micromonosporales</taxon>
        <taxon>Micromonosporaceae</taxon>
        <taxon>Dactylosporangium</taxon>
    </lineage>
</organism>
<keyword evidence="2" id="KW-1185">Reference proteome</keyword>
<dbReference type="Proteomes" id="UP001500620">
    <property type="component" value="Unassembled WGS sequence"/>
</dbReference>
<name>A0ABP8DA24_9ACTN</name>
<proteinExistence type="predicted"/>
<gene>
    <name evidence="1" type="ORF">GCM10022255_041830</name>
</gene>
<evidence type="ECO:0000313" key="2">
    <source>
        <dbReference type="Proteomes" id="UP001500620"/>
    </source>
</evidence>
<dbReference type="EMBL" id="BAABAT010000010">
    <property type="protein sequence ID" value="GAA4250979.1"/>
    <property type="molecule type" value="Genomic_DNA"/>
</dbReference>
<sequence>MCAAGLLSGVQLASSGVPYVTLETGRVAPPARGSCRDRREERVVRTKRITTMATAIRMIGITAYSGTARTVAHART</sequence>
<reference evidence="2" key="1">
    <citation type="journal article" date="2019" name="Int. J. Syst. Evol. Microbiol.">
        <title>The Global Catalogue of Microorganisms (GCM) 10K type strain sequencing project: providing services to taxonomists for standard genome sequencing and annotation.</title>
        <authorList>
            <consortium name="The Broad Institute Genomics Platform"/>
            <consortium name="The Broad Institute Genome Sequencing Center for Infectious Disease"/>
            <person name="Wu L."/>
            <person name="Ma J."/>
        </authorList>
    </citation>
    <scope>NUCLEOTIDE SEQUENCE [LARGE SCALE GENOMIC DNA]</scope>
    <source>
        <strain evidence="2">JCM 17441</strain>
    </source>
</reference>
<accession>A0ABP8DA24</accession>
<protein>
    <submittedName>
        <fullName evidence="1">Uncharacterized protein</fullName>
    </submittedName>
</protein>
<evidence type="ECO:0000313" key="1">
    <source>
        <dbReference type="EMBL" id="GAA4250979.1"/>
    </source>
</evidence>